<evidence type="ECO:0000313" key="1">
    <source>
        <dbReference type="EMBL" id="MCW3805141.1"/>
    </source>
</evidence>
<accession>A0AAE3MCY4</accession>
<proteinExistence type="predicted"/>
<comment type="caution">
    <text evidence="1">The sequence shown here is derived from an EMBL/GenBank/DDBJ whole genome shotgun (WGS) entry which is preliminary data.</text>
</comment>
<dbReference type="RefSeq" id="WP_301198398.1">
    <property type="nucleotide sequence ID" value="NZ_JAPDPI010000008.1"/>
</dbReference>
<name>A0AAE3MCY4_9BACT</name>
<reference evidence="1" key="1">
    <citation type="submission" date="2022-10" db="EMBL/GenBank/DDBJ databases">
        <authorList>
            <person name="Yu W.X."/>
        </authorList>
    </citation>
    <scope>NUCLEOTIDE SEQUENCE</scope>
    <source>
        <strain evidence="1">D04</strain>
    </source>
</reference>
<organism evidence="1 2">
    <name type="scientific">Plebeiibacterium marinum</name>
    <dbReference type="NCBI Taxonomy" id="2992111"/>
    <lineage>
        <taxon>Bacteria</taxon>
        <taxon>Pseudomonadati</taxon>
        <taxon>Bacteroidota</taxon>
        <taxon>Bacteroidia</taxon>
        <taxon>Marinilabiliales</taxon>
        <taxon>Marinilabiliaceae</taxon>
        <taxon>Plebeiibacterium</taxon>
    </lineage>
</organism>
<gene>
    <name evidence="1" type="ORF">OM074_05855</name>
</gene>
<protein>
    <recommendedName>
        <fullName evidence="3">N-acetyltransferase domain-containing protein</fullName>
    </recommendedName>
</protein>
<sequence length="220" mass="25964">MDSFDYTINYFMQSDLDNENPDRYVNNYEAEIMVYKPSGEYIKIGRLVFSIILINQIIEQNYDLFHVFDASKPILDFGMKFIDFENGEFNENFMNLADKDMYLDDLCIITDYELLPGFRGKRLGSKILKDLYTRFNNCTGAIIIKAIPFQQTINEKVKSGNYEEDAFTRAMNFEDAEFDEETAQLKLNAFFQRSGFKYLANNYFYINTHFKQPKLMAAEW</sequence>
<evidence type="ECO:0008006" key="3">
    <source>
        <dbReference type="Google" id="ProtNLM"/>
    </source>
</evidence>
<dbReference type="EMBL" id="JAPDPI010000008">
    <property type="protein sequence ID" value="MCW3805141.1"/>
    <property type="molecule type" value="Genomic_DNA"/>
</dbReference>
<keyword evidence="2" id="KW-1185">Reference proteome</keyword>
<dbReference type="AlphaFoldDB" id="A0AAE3MCY4"/>
<evidence type="ECO:0000313" key="2">
    <source>
        <dbReference type="Proteomes" id="UP001207408"/>
    </source>
</evidence>
<dbReference type="Proteomes" id="UP001207408">
    <property type="component" value="Unassembled WGS sequence"/>
</dbReference>